<name>A0ABY4NXZ6_9PSEU</name>
<reference evidence="3" key="1">
    <citation type="submission" date="2022-01" db="EMBL/GenBank/DDBJ databases">
        <title>PSI-footprinting approach for the identification of protein synthesis inhibitor producers.</title>
        <authorList>
            <person name="Handel F."/>
            <person name="Kulik A."/>
            <person name="Wex K.W."/>
            <person name="Berscheid A."/>
            <person name="Saur J.S."/>
            <person name="Winkler A."/>
            <person name="Wibberg D."/>
            <person name="Kalinowski J."/>
            <person name="Broetz-Oesterhelt H."/>
            <person name="Mast Y."/>
        </authorList>
    </citation>
    <scope>NUCLEOTIDE SEQUENCE</scope>
    <source>
        <strain evidence="3">KNN 49.3e</strain>
    </source>
</reference>
<dbReference type="Proteomes" id="UP000830158">
    <property type="component" value="Chromosome"/>
</dbReference>
<evidence type="ECO:0000313" key="4">
    <source>
        <dbReference type="Proteomes" id="UP000830158"/>
    </source>
</evidence>
<sequence>MRTLRAAAMVPVFVLAAACSSEPETPHTIVYEVTGTGQIAWIKYKADGKTSVQEDGITPPWTKTFTLPAEGTQQLELLIQPAGEHDLSASIEVDGQPLTSSASAASDGGGTMSLTGELGH</sequence>
<evidence type="ECO:0000313" key="3">
    <source>
        <dbReference type="EMBL" id="UQS24921.1"/>
    </source>
</evidence>
<gene>
    <name evidence="3" type="ORF">L1857_19945</name>
</gene>
<dbReference type="PROSITE" id="PS51257">
    <property type="entry name" value="PROKAR_LIPOPROTEIN"/>
    <property type="match status" value="1"/>
</dbReference>
<feature type="signal peptide" evidence="2">
    <location>
        <begin position="1"/>
        <end position="16"/>
    </location>
</feature>
<keyword evidence="2" id="KW-0732">Signal</keyword>
<dbReference type="EMBL" id="CP091196">
    <property type="protein sequence ID" value="UQS24921.1"/>
    <property type="molecule type" value="Genomic_DNA"/>
</dbReference>
<protein>
    <submittedName>
        <fullName evidence="3">Uncharacterized protein</fullName>
    </submittedName>
</protein>
<dbReference type="RefSeq" id="WP_143266126.1">
    <property type="nucleotide sequence ID" value="NZ_CP091196.1"/>
</dbReference>
<evidence type="ECO:0000256" key="2">
    <source>
        <dbReference type="SAM" id="SignalP"/>
    </source>
</evidence>
<proteinExistence type="predicted"/>
<feature type="region of interest" description="Disordered" evidence="1">
    <location>
        <begin position="96"/>
        <end position="120"/>
    </location>
</feature>
<feature type="chain" id="PRO_5047350875" evidence="2">
    <location>
        <begin position="17"/>
        <end position="120"/>
    </location>
</feature>
<dbReference type="InterPro" id="IPR038468">
    <property type="entry name" value="MmpS_C"/>
</dbReference>
<organism evidence="3 4">
    <name type="scientific">Amycolatopsis thermalba</name>
    <dbReference type="NCBI Taxonomy" id="944492"/>
    <lineage>
        <taxon>Bacteria</taxon>
        <taxon>Bacillati</taxon>
        <taxon>Actinomycetota</taxon>
        <taxon>Actinomycetes</taxon>
        <taxon>Pseudonocardiales</taxon>
        <taxon>Pseudonocardiaceae</taxon>
        <taxon>Amycolatopsis</taxon>
    </lineage>
</organism>
<accession>A0ABY4NXZ6</accession>
<keyword evidence="4" id="KW-1185">Reference proteome</keyword>
<dbReference type="Gene3D" id="2.60.40.2880">
    <property type="entry name" value="MmpS1-5, C-terminal soluble domain"/>
    <property type="match status" value="1"/>
</dbReference>
<evidence type="ECO:0000256" key="1">
    <source>
        <dbReference type="SAM" id="MobiDB-lite"/>
    </source>
</evidence>